<dbReference type="Proteomes" id="UP000479114">
    <property type="component" value="Chromosome"/>
</dbReference>
<protein>
    <submittedName>
        <fullName evidence="1">Uncharacterized protein</fullName>
    </submittedName>
</protein>
<dbReference type="EMBL" id="CP048286">
    <property type="protein sequence ID" value="QHW30843.1"/>
    <property type="molecule type" value="Genomic_DNA"/>
</dbReference>
<accession>A0A6C0NYQ6</accession>
<evidence type="ECO:0000313" key="1">
    <source>
        <dbReference type="EMBL" id="QHW30843.1"/>
    </source>
</evidence>
<name>A0A6C0NYQ6_9BACL</name>
<keyword evidence="2" id="KW-1185">Reference proteome</keyword>
<reference evidence="1 2" key="1">
    <citation type="submission" date="2020-02" db="EMBL/GenBank/DDBJ databases">
        <title>Paenibacillus sp. nov., isolated from rhizosphere soil of tomato.</title>
        <authorList>
            <person name="Weon H.-Y."/>
            <person name="Lee S.A."/>
        </authorList>
    </citation>
    <scope>NUCLEOTIDE SEQUENCE [LARGE SCALE GENOMIC DNA]</scope>
    <source>
        <strain evidence="1 2">14171R-81</strain>
    </source>
</reference>
<evidence type="ECO:0000313" key="2">
    <source>
        <dbReference type="Proteomes" id="UP000479114"/>
    </source>
</evidence>
<gene>
    <name evidence="1" type="ORF">GZH47_08240</name>
</gene>
<sequence>MVKQITDKNVQELVDSLHLANEVILERFEFTIGGNKLTVEESISFIQFIRDELRKKEAKK</sequence>
<dbReference type="KEGG" id="prz:GZH47_08240"/>
<dbReference type="AlphaFoldDB" id="A0A6C0NYQ6"/>
<organism evidence="1 2">
    <name type="scientific">Paenibacillus rhizovicinus</name>
    <dbReference type="NCBI Taxonomy" id="2704463"/>
    <lineage>
        <taxon>Bacteria</taxon>
        <taxon>Bacillati</taxon>
        <taxon>Bacillota</taxon>
        <taxon>Bacilli</taxon>
        <taxon>Bacillales</taxon>
        <taxon>Paenibacillaceae</taxon>
        <taxon>Paenibacillus</taxon>
    </lineage>
</organism>
<dbReference type="RefSeq" id="WP_162639652.1">
    <property type="nucleotide sequence ID" value="NZ_CP048286.1"/>
</dbReference>
<proteinExistence type="predicted"/>